<dbReference type="PROSITE" id="PS50995">
    <property type="entry name" value="HTH_MARR_2"/>
    <property type="match status" value="1"/>
</dbReference>
<dbReference type="InterPro" id="IPR000835">
    <property type="entry name" value="HTH_MarR-typ"/>
</dbReference>
<dbReference type="PRINTS" id="PR00598">
    <property type="entry name" value="HTHMARR"/>
</dbReference>
<name>A0ABQ2KHR2_9MICO</name>
<dbReference type="PANTHER" id="PTHR33164">
    <property type="entry name" value="TRANSCRIPTIONAL REGULATOR, MARR FAMILY"/>
    <property type="match status" value="1"/>
</dbReference>
<feature type="domain" description="HTH marR-type" evidence="1">
    <location>
        <begin position="16"/>
        <end position="147"/>
    </location>
</feature>
<evidence type="ECO:0000259" key="1">
    <source>
        <dbReference type="PROSITE" id="PS50995"/>
    </source>
</evidence>
<dbReference type="InterPro" id="IPR036390">
    <property type="entry name" value="WH_DNA-bd_sf"/>
</dbReference>
<reference evidence="3" key="1">
    <citation type="journal article" date="2019" name="Int. J. Syst. Evol. Microbiol.">
        <title>The Global Catalogue of Microorganisms (GCM) 10K type strain sequencing project: providing services to taxonomists for standard genome sequencing and annotation.</title>
        <authorList>
            <consortium name="The Broad Institute Genomics Platform"/>
            <consortium name="The Broad Institute Genome Sequencing Center for Infectious Disease"/>
            <person name="Wu L."/>
            <person name="Ma J."/>
        </authorList>
    </citation>
    <scope>NUCLEOTIDE SEQUENCE [LARGE SCALE GENOMIC DNA]</scope>
    <source>
        <strain evidence="3">CGMCC 1.6960</strain>
    </source>
</reference>
<dbReference type="PANTHER" id="PTHR33164:SF43">
    <property type="entry name" value="HTH-TYPE TRANSCRIPTIONAL REPRESSOR YETL"/>
    <property type="match status" value="1"/>
</dbReference>
<evidence type="ECO:0000313" key="2">
    <source>
        <dbReference type="EMBL" id="GGN82312.1"/>
    </source>
</evidence>
<dbReference type="SUPFAM" id="SSF46785">
    <property type="entry name" value="Winged helix' DNA-binding domain"/>
    <property type="match status" value="1"/>
</dbReference>
<dbReference type="EMBL" id="BMLM01000001">
    <property type="protein sequence ID" value="GGN82312.1"/>
    <property type="molecule type" value="Genomic_DNA"/>
</dbReference>
<evidence type="ECO:0000313" key="3">
    <source>
        <dbReference type="Proteomes" id="UP000626982"/>
    </source>
</evidence>
<gene>
    <name evidence="2" type="ORF">GCM10010968_11980</name>
</gene>
<dbReference type="Proteomes" id="UP000626982">
    <property type="component" value="Unassembled WGS sequence"/>
</dbReference>
<dbReference type="Gene3D" id="1.10.10.10">
    <property type="entry name" value="Winged helix-like DNA-binding domain superfamily/Winged helix DNA-binding domain"/>
    <property type="match status" value="1"/>
</dbReference>
<keyword evidence="3" id="KW-1185">Reference proteome</keyword>
<dbReference type="RefSeq" id="WP_188717067.1">
    <property type="nucleotide sequence ID" value="NZ_BAABBD010000002.1"/>
</dbReference>
<comment type="caution">
    <text evidence="2">The sequence shown here is derived from an EMBL/GenBank/DDBJ whole genome shotgun (WGS) entry which is preliminary data.</text>
</comment>
<dbReference type="InterPro" id="IPR036388">
    <property type="entry name" value="WH-like_DNA-bd_sf"/>
</dbReference>
<dbReference type="InterPro" id="IPR039422">
    <property type="entry name" value="MarR/SlyA-like"/>
</dbReference>
<dbReference type="SMART" id="SM00347">
    <property type="entry name" value="HTH_MARR"/>
    <property type="match status" value="1"/>
</dbReference>
<accession>A0ABQ2KHR2</accession>
<organism evidence="2 3">
    <name type="scientific">Agrococcus terreus</name>
    <dbReference type="NCBI Taxonomy" id="574649"/>
    <lineage>
        <taxon>Bacteria</taxon>
        <taxon>Bacillati</taxon>
        <taxon>Actinomycetota</taxon>
        <taxon>Actinomycetes</taxon>
        <taxon>Micrococcales</taxon>
        <taxon>Microbacteriaceae</taxon>
        <taxon>Agrococcus</taxon>
    </lineage>
</organism>
<protein>
    <recommendedName>
        <fullName evidence="1">HTH marR-type domain-containing protein</fullName>
    </recommendedName>
</protein>
<sequence>MADGTVEASEAARTDDTELGWSLGVLFREWQRRAQAATADLPHGPRGFQILATLDGATPRQGALAAHLGIDRTVLTYVVDDLEAAGLVARRVDPADRRAQLLALTEAGAARLAALGDAVAASERTLLEGFDADDAAALQALVRRAAMRLHAGEGEHDACRIVADVAAVLDAGAAPADPR</sequence>
<dbReference type="Pfam" id="PF12802">
    <property type="entry name" value="MarR_2"/>
    <property type="match status" value="1"/>
</dbReference>
<proteinExistence type="predicted"/>